<keyword evidence="4" id="KW-1185">Reference proteome</keyword>
<evidence type="ECO:0000256" key="1">
    <source>
        <dbReference type="SAM" id="MobiDB-lite"/>
    </source>
</evidence>
<evidence type="ECO:0000313" key="4">
    <source>
        <dbReference type="Proteomes" id="UP001501116"/>
    </source>
</evidence>
<keyword evidence="2" id="KW-0812">Transmembrane</keyword>
<feature type="compositionally biased region" description="Basic and acidic residues" evidence="1">
    <location>
        <begin position="190"/>
        <end position="200"/>
    </location>
</feature>
<name>A0ABP5CZ53_9PSEU</name>
<feature type="transmembrane region" description="Helical" evidence="2">
    <location>
        <begin position="84"/>
        <end position="106"/>
    </location>
</feature>
<keyword evidence="2" id="KW-1133">Transmembrane helix</keyword>
<feature type="region of interest" description="Disordered" evidence="1">
    <location>
        <begin position="42"/>
        <end position="81"/>
    </location>
</feature>
<evidence type="ECO:0000313" key="3">
    <source>
        <dbReference type="EMBL" id="GAA1971149.1"/>
    </source>
</evidence>
<accession>A0ABP5CZ53</accession>
<dbReference type="EMBL" id="BAAANN010000021">
    <property type="protein sequence ID" value="GAA1971149.1"/>
    <property type="molecule type" value="Genomic_DNA"/>
</dbReference>
<feature type="compositionally biased region" description="Pro residues" evidence="1">
    <location>
        <begin position="141"/>
        <end position="175"/>
    </location>
</feature>
<feature type="region of interest" description="Disordered" evidence="1">
    <location>
        <begin position="120"/>
        <end position="203"/>
    </location>
</feature>
<feature type="region of interest" description="Disordered" evidence="1">
    <location>
        <begin position="1"/>
        <end position="21"/>
    </location>
</feature>
<gene>
    <name evidence="3" type="ORF">GCM10009754_51590</name>
</gene>
<organism evidence="3 4">
    <name type="scientific">Amycolatopsis minnesotensis</name>
    <dbReference type="NCBI Taxonomy" id="337894"/>
    <lineage>
        <taxon>Bacteria</taxon>
        <taxon>Bacillati</taxon>
        <taxon>Actinomycetota</taxon>
        <taxon>Actinomycetes</taxon>
        <taxon>Pseudonocardiales</taxon>
        <taxon>Pseudonocardiaceae</taxon>
        <taxon>Amycolatopsis</taxon>
    </lineage>
</organism>
<dbReference type="PRINTS" id="PR01217">
    <property type="entry name" value="PRICHEXTENSN"/>
</dbReference>
<protein>
    <submittedName>
        <fullName evidence="3">Uncharacterized protein</fullName>
    </submittedName>
</protein>
<feature type="compositionally biased region" description="Low complexity" evidence="1">
    <location>
        <begin position="120"/>
        <end position="140"/>
    </location>
</feature>
<proteinExistence type="predicted"/>
<dbReference type="Proteomes" id="UP001501116">
    <property type="component" value="Unassembled WGS sequence"/>
</dbReference>
<dbReference type="RefSeq" id="WP_344423956.1">
    <property type="nucleotide sequence ID" value="NZ_BAAANN010000021.1"/>
</dbReference>
<comment type="caution">
    <text evidence="3">The sequence shown here is derived from an EMBL/GenBank/DDBJ whole genome shotgun (WGS) entry which is preliminary data.</text>
</comment>
<keyword evidence="2" id="KW-0472">Membrane</keyword>
<sequence>MARRARHAAPEEAAPGVVTPEEAVLETRPLFLGALDVATGAGGVPGQGSAAETTSAMDALSGSLGNADGAGESAPPERTNGKRAAAFAAVGGAVALGLIGTLVVLLPTDAAEKPAAEIGPAAPVVPSSTSSTSPSTSYPTWTPPPPPPPPPSAPVQPPPEPAKPKPSTPKPPPKKQTPVTTAKPPAPKPAPRDPAEDWQKAIESAINQWQDWYQHHSRH</sequence>
<evidence type="ECO:0000256" key="2">
    <source>
        <dbReference type="SAM" id="Phobius"/>
    </source>
</evidence>
<reference evidence="4" key="1">
    <citation type="journal article" date="2019" name="Int. J. Syst. Evol. Microbiol.">
        <title>The Global Catalogue of Microorganisms (GCM) 10K type strain sequencing project: providing services to taxonomists for standard genome sequencing and annotation.</title>
        <authorList>
            <consortium name="The Broad Institute Genomics Platform"/>
            <consortium name="The Broad Institute Genome Sequencing Center for Infectious Disease"/>
            <person name="Wu L."/>
            <person name="Ma J."/>
        </authorList>
    </citation>
    <scope>NUCLEOTIDE SEQUENCE [LARGE SCALE GENOMIC DNA]</scope>
    <source>
        <strain evidence="4">JCM 14545</strain>
    </source>
</reference>